<dbReference type="SUPFAM" id="SSF50729">
    <property type="entry name" value="PH domain-like"/>
    <property type="match status" value="1"/>
</dbReference>
<feature type="region of interest" description="Disordered" evidence="4">
    <location>
        <begin position="697"/>
        <end position="835"/>
    </location>
</feature>
<dbReference type="Pfam" id="PF04802">
    <property type="entry name" value="PP4R3"/>
    <property type="match status" value="1"/>
</dbReference>
<evidence type="ECO:0000313" key="8">
    <source>
        <dbReference type="Proteomes" id="UP001174909"/>
    </source>
</evidence>
<comment type="similarity">
    <text evidence="2">Belongs to the SMEK family.</text>
</comment>
<keyword evidence="8" id="KW-1185">Reference proteome</keyword>
<dbReference type="GO" id="GO:0006974">
    <property type="term" value="P:DNA damage response"/>
    <property type="evidence" value="ECO:0007669"/>
    <property type="project" value="TreeGrafter"/>
</dbReference>
<dbReference type="InterPro" id="IPR011989">
    <property type="entry name" value="ARM-like"/>
</dbReference>
<dbReference type="InterPro" id="IPR055236">
    <property type="entry name" value="EVH1_PP4R3"/>
</dbReference>
<comment type="subcellular location">
    <subcellularLocation>
        <location evidence="1">Nucleus</location>
    </subcellularLocation>
</comment>
<feature type="compositionally biased region" description="Low complexity" evidence="4">
    <location>
        <begin position="748"/>
        <end position="761"/>
    </location>
</feature>
<gene>
    <name evidence="7" type="ORF">GBAR_LOCUS5657</name>
</gene>
<dbReference type="Gene3D" id="2.30.29.30">
    <property type="entry name" value="Pleckstrin-homology domain (PH domain)/Phosphotyrosine-binding domain (PTB)"/>
    <property type="match status" value="1"/>
</dbReference>
<reference evidence="7" key="1">
    <citation type="submission" date="2023-03" db="EMBL/GenBank/DDBJ databases">
        <authorList>
            <person name="Steffen K."/>
            <person name="Cardenas P."/>
        </authorList>
    </citation>
    <scope>NUCLEOTIDE SEQUENCE</scope>
</reference>
<dbReference type="Pfam" id="PF22972">
    <property type="entry name" value="EVH1_PP4R3"/>
    <property type="match status" value="1"/>
</dbReference>
<dbReference type="PANTHER" id="PTHR23318">
    <property type="entry name" value="ATP SYNTHASE GAMMA-RELATED"/>
    <property type="match status" value="1"/>
</dbReference>
<evidence type="ECO:0000256" key="3">
    <source>
        <dbReference type="ARBA" id="ARBA00023242"/>
    </source>
</evidence>
<evidence type="ECO:0000256" key="1">
    <source>
        <dbReference type="ARBA" id="ARBA00004123"/>
    </source>
</evidence>
<dbReference type="EMBL" id="CASHTH010000827">
    <property type="protein sequence ID" value="CAI8008244.1"/>
    <property type="molecule type" value="Genomic_DNA"/>
</dbReference>
<dbReference type="InterPro" id="IPR011993">
    <property type="entry name" value="PH-like_dom_sf"/>
</dbReference>
<evidence type="ECO:0000259" key="6">
    <source>
        <dbReference type="Pfam" id="PF22972"/>
    </source>
</evidence>
<feature type="domain" description="Serine/threonine-protein phosphatase 4 regulatory subunit 3-like central" evidence="5">
    <location>
        <begin position="150"/>
        <end position="641"/>
    </location>
</feature>
<feature type="compositionally biased region" description="Low complexity" evidence="4">
    <location>
        <begin position="709"/>
        <end position="735"/>
    </location>
</feature>
<evidence type="ECO:0000256" key="4">
    <source>
        <dbReference type="SAM" id="MobiDB-lite"/>
    </source>
</evidence>
<sequence>MTTTMAVTGIADTRRRVKVYSFNEKMQWEDMGTGHVSVNYVERLQSLIITVRSEDDSSLLLESKVLRHRVYQKQEETLIVWTENDNTDLALSFQEKTGCNDLWAQICDIQGTNPSASVTQEAEDGDTSDTHLDESCIIELPLCELGKLEEIFDLVTTAIPSPMHRESLVQAMERENYIPKLLELFHICEDLENTTGLHHLYNIFRTLFLINKAALLNIMFQEEHIVSVVGCLEYNPGKPQSVRHREYLAQVARHREVIPFNNPQLLNKIHQTYQVMYIQEVILPTPSLFEENMMSALNSFVMFNKADIINTIQDDGRFLRELFTMLQDEATPEEKYRELTHLLREICTFSQALEVGDRTQCFKILSDYGFMSAVEGMLAYEDKDVVGTAVDILMSIADFHCSILRDHILQDGESQSEDNQFMNLLINLLVDGEYTDLEVQVVGLIKIIIDPEAIMAESTAQTVEKSLFLNYFYKHCMHRLMAPLMAQTAGTKISRDSSQNSALLSHILDILSLCVARHTYLIRNYIIDKNALSRVLVLMTSSHAHLALAALRFCRKIVGLKDEFYNRYIVRDNLLAPIIKAFIANGRRYNLLNSAIIELFEYLRVENVKSLVSYVVENFWSTLEHIEYVDTFKALRLKHEQEMDRRDNKDSAPAVPGILHGGGEVMTRYRRDPRQMGEDEEAWFDEEEEEVTAIYTDPFTSSPTPPLHSLPVPTSSTSPPSTTSTTSTTSTSSSPHSPPTIRLDATLTSIPPSSTSSSSPSKPIPAPSPFTQVSYSPRPPAALNRAPQSESSSIKTPIVTQALKSLVDYDEDSDEEEKSEDQVESPAKRKKLDDT</sequence>
<evidence type="ECO:0000259" key="5">
    <source>
        <dbReference type="Pfam" id="PF04802"/>
    </source>
</evidence>
<organism evidence="7 8">
    <name type="scientific">Geodia barretti</name>
    <name type="common">Barrett's horny sponge</name>
    <dbReference type="NCBI Taxonomy" id="519541"/>
    <lineage>
        <taxon>Eukaryota</taxon>
        <taxon>Metazoa</taxon>
        <taxon>Porifera</taxon>
        <taxon>Demospongiae</taxon>
        <taxon>Heteroscleromorpha</taxon>
        <taxon>Tetractinellida</taxon>
        <taxon>Astrophorina</taxon>
        <taxon>Geodiidae</taxon>
        <taxon>Geodia</taxon>
    </lineage>
</organism>
<dbReference type="GO" id="GO:0005654">
    <property type="term" value="C:nucleoplasm"/>
    <property type="evidence" value="ECO:0007669"/>
    <property type="project" value="TreeGrafter"/>
</dbReference>
<feature type="compositionally biased region" description="Acidic residues" evidence="4">
    <location>
        <begin position="808"/>
        <end position="823"/>
    </location>
</feature>
<accession>A0AA35W5M2</accession>
<evidence type="ECO:0000256" key="2">
    <source>
        <dbReference type="ARBA" id="ARBA00008809"/>
    </source>
</evidence>
<protein>
    <submittedName>
        <fullName evidence="7">Serine/threonine-protein phosphatase 4 regulatory subunit 3</fullName>
    </submittedName>
</protein>
<dbReference type="PANTHER" id="PTHR23318:SF0">
    <property type="entry name" value="SERINE_THREONINE-PROTEIN PHOSPHATASE 4 REGULATORY SUBUNIT 3"/>
    <property type="match status" value="1"/>
</dbReference>
<comment type="caution">
    <text evidence="7">The sequence shown here is derived from an EMBL/GenBank/DDBJ whole genome shotgun (WGS) entry which is preliminary data.</text>
</comment>
<feature type="compositionally biased region" description="Polar residues" evidence="4">
    <location>
        <begin position="786"/>
        <end position="803"/>
    </location>
</feature>
<dbReference type="AlphaFoldDB" id="A0AA35W5M2"/>
<dbReference type="InterPro" id="IPR006887">
    <property type="entry name" value="P4R3-like_central_dom"/>
</dbReference>
<dbReference type="InterPro" id="IPR016024">
    <property type="entry name" value="ARM-type_fold"/>
</dbReference>
<dbReference type="Gene3D" id="1.25.10.10">
    <property type="entry name" value="Leucine-rich Repeat Variant"/>
    <property type="match status" value="1"/>
</dbReference>
<proteinExistence type="inferred from homology"/>
<dbReference type="SUPFAM" id="SSF48371">
    <property type="entry name" value="ARM repeat"/>
    <property type="match status" value="1"/>
</dbReference>
<evidence type="ECO:0000313" key="7">
    <source>
        <dbReference type="EMBL" id="CAI8008244.1"/>
    </source>
</evidence>
<dbReference type="GO" id="GO:0072542">
    <property type="term" value="F:protein phosphatase activator activity"/>
    <property type="evidence" value="ECO:0007669"/>
    <property type="project" value="TreeGrafter"/>
</dbReference>
<name>A0AA35W5M2_GEOBA</name>
<dbReference type="GO" id="GO:0030289">
    <property type="term" value="C:protein phosphatase 4 complex"/>
    <property type="evidence" value="ECO:0007669"/>
    <property type="project" value="TreeGrafter"/>
</dbReference>
<dbReference type="Proteomes" id="UP001174909">
    <property type="component" value="Unassembled WGS sequence"/>
</dbReference>
<keyword evidence="3" id="KW-0539">Nucleus</keyword>
<dbReference type="InterPro" id="IPR051137">
    <property type="entry name" value="PP4R3-like"/>
</dbReference>
<feature type="domain" description="PP4R3 EVH1-like" evidence="6">
    <location>
        <begin position="14"/>
        <end position="110"/>
    </location>
</feature>